<dbReference type="AlphaFoldDB" id="A0A392R0A9"/>
<organism evidence="2 3">
    <name type="scientific">Trifolium medium</name>
    <dbReference type="NCBI Taxonomy" id="97028"/>
    <lineage>
        <taxon>Eukaryota</taxon>
        <taxon>Viridiplantae</taxon>
        <taxon>Streptophyta</taxon>
        <taxon>Embryophyta</taxon>
        <taxon>Tracheophyta</taxon>
        <taxon>Spermatophyta</taxon>
        <taxon>Magnoliopsida</taxon>
        <taxon>eudicotyledons</taxon>
        <taxon>Gunneridae</taxon>
        <taxon>Pentapetalae</taxon>
        <taxon>rosids</taxon>
        <taxon>fabids</taxon>
        <taxon>Fabales</taxon>
        <taxon>Fabaceae</taxon>
        <taxon>Papilionoideae</taxon>
        <taxon>50 kb inversion clade</taxon>
        <taxon>NPAAA clade</taxon>
        <taxon>Hologalegina</taxon>
        <taxon>IRL clade</taxon>
        <taxon>Trifolieae</taxon>
        <taxon>Trifolium</taxon>
    </lineage>
</organism>
<feature type="region of interest" description="Disordered" evidence="1">
    <location>
        <begin position="74"/>
        <end position="103"/>
    </location>
</feature>
<reference evidence="2 3" key="1">
    <citation type="journal article" date="2018" name="Front. Plant Sci.">
        <title>Red Clover (Trifolium pratense) and Zigzag Clover (T. medium) - A Picture of Genomic Similarities and Differences.</title>
        <authorList>
            <person name="Dluhosova J."/>
            <person name="Istvanek J."/>
            <person name="Nedelnik J."/>
            <person name="Repkova J."/>
        </authorList>
    </citation>
    <scope>NUCLEOTIDE SEQUENCE [LARGE SCALE GENOMIC DNA]</scope>
    <source>
        <strain evidence="3">cv. 10/8</strain>
        <tissue evidence="2">Leaf</tissue>
    </source>
</reference>
<accession>A0A392R0A9</accession>
<sequence>VISGDGYNKITIGSVKRKFEELIDASSNLNATLDKTKGGSLPLAFYRKELPGGSTNAQIPLLVRADMANLDSRYSKKEHKEEKKLRKVKKEADEASKEIPRPIPDGEFELVPFEEDQSKGVKIGIGLPDLARKQLKVCLRENADLFAWSAAEMPGLDPEVACHQL</sequence>
<evidence type="ECO:0000313" key="3">
    <source>
        <dbReference type="Proteomes" id="UP000265520"/>
    </source>
</evidence>
<feature type="non-terminal residue" evidence="2">
    <location>
        <position position="1"/>
    </location>
</feature>
<proteinExistence type="predicted"/>
<evidence type="ECO:0000256" key="1">
    <source>
        <dbReference type="SAM" id="MobiDB-lite"/>
    </source>
</evidence>
<feature type="non-terminal residue" evidence="2">
    <location>
        <position position="165"/>
    </location>
</feature>
<dbReference type="Proteomes" id="UP000265520">
    <property type="component" value="Unassembled WGS sequence"/>
</dbReference>
<feature type="compositionally biased region" description="Basic and acidic residues" evidence="1">
    <location>
        <begin position="74"/>
        <end position="100"/>
    </location>
</feature>
<name>A0A392R0A9_9FABA</name>
<protein>
    <submittedName>
        <fullName evidence="2">Uncharacterized protein</fullName>
    </submittedName>
</protein>
<comment type="caution">
    <text evidence="2">The sequence shown here is derived from an EMBL/GenBank/DDBJ whole genome shotgun (WGS) entry which is preliminary data.</text>
</comment>
<evidence type="ECO:0000313" key="2">
    <source>
        <dbReference type="EMBL" id="MCI29246.1"/>
    </source>
</evidence>
<dbReference type="EMBL" id="LXQA010171240">
    <property type="protein sequence ID" value="MCI29246.1"/>
    <property type="molecule type" value="Genomic_DNA"/>
</dbReference>
<keyword evidence="3" id="KW-1185">Reference proteome</keyword>